<dbReference type="EMBL" id="CAAALY010003774">
    <property type="protein sequence ID" value="VEL08367.1"/>
    <property type="molecule type" value="Genomic_DNA"/>
</dbReference>
<organism evidence="1 2">
    <name type="scientific">Protopolystoma xenopodis</name>
    <dbReference type="NCBI Taxonomy" id="117903"/>
    <lineage>
        <taxon>Eukaryota</taxon>
        <taxon>Metazoa</taxon>
        <taxon>Spiralia</taxon>
        <taxon>Lophotrochozoa</taxon>
        <taxon>Platyhelminthes</taxon>
        <taxon>Monogenea</taxon>
        <taxon>Polyopisthocotylea</taxon>
        <taxon>Polystomatidea</taxon>
        <taxon>Polystomatidae</taxon>
        <taxon>Protopolystoma</taxon>
    </lineage>
</organism>
<name>A0A448WCF0_9PLAT</name>
<protein>
    <submittedName>
        <fullName evidence="1">Uncharacterized protein</fullName>
    </submittedName>
</protein>
<gene>
    <name evidence="1" type="ORF">PXEA_LOCUS1807</name>
</gene>
<dbReference type="AlphaFoldDB" id="A0A448WCF0"/>
<proteinExistence type="predicted"/>
<dbReference type="Proteomes" id="UP000784294">
    <property type="component" value="Unassembled WGS sequence"/>
</dbReference>
<sequence length="93" mass="9885">MEYFILVLIDKLFSCSSDSAGEALVAVLLVVPSDVEVVEEVGMDADQVEVIAVALCSCTVDHGFTIAAGPVGIVTASLSRGEEARRRVIWVFV</sequence>
<reference evidence="1" key="1">
    <citation type="submission" date="2018-11" db="EMBL/GenBank/DDBJ databases">
        <authorList>
            <consortium name="Pathogen Informatics"/>
        </authorList>
    </citation>
    <scope>NUCLEOTIDE SEQUENCE</scope>
</reference>
<evidence type="ECO:0000313" key="1">
    <source>
        <dbReference type="EMBL" id="VEL08367.1"/>
    </source>
</evidence>
<evidence type="ECO:0000313" key="2">
    <source>
        <dbReference type="Proteomes" id="UP000784294"/>
    </source>
</evidence>
<accession>A0A448WCF0</accession>
<comment type="caution">
    <text evidence="1">The sequence shown here is derived from an EMBL/GenBank/DDBJ whole genome shotgun (WGS) entry which is preliminary data.</text>
</comment>
<keyword evidence="2" id="KW-1185">Reference proteome</keyword>